<dbReference type="PRINTS" id="PR00300">
    <property type="entry name" value="CLPPROTEASEA"/>
</dbReference>
<comment type="caution">
    <text evidence="8">The sequence shown here is derived from an EMBL/GenBank/DDBJ whole genome shotgun (WGS) entry which is preliminary data.</text>
</comment>
<dbReference type="CDD" id="cd19499">
    <property type="entry name" value="RecA-like_ClpB_Hsp104-like"/>
    <property type="match status" value="1"/>
</dbReference>
<dbReference type="Pfam" id="PF17871">
    <property type="entry name" value="AAA_lid_9"/>
    <property type="match status" value="1"/>
</dbReference>
<dbReference type="SMART" id="SM00382">
    <property type="entry name" value="AAA"/>
    <property type="match status" value="2"/>
</dbReference>
<protein>
    <submittedName>
        <fullName evidence="8">Chaperone protein ClpB</fullName>
    </submittedName>
</protein>
<name>A0A644T782_9ZZZZ</name>
<dbReference type="InterPro" id="IPR041546">
    <property type="entry name" value="ClpA/ClpB_AAA_lid"/>
</dbReference>
<evidence type="ECO:0000256" key="1">
    <source>
        <dbReference type="ARBA" id="ARBA00008675"/>
    </source>
</evidence>
<dbReference type="SUPFAM" id="SSF81923">
    <property type="entry name" value="Double Clp-N motif"/>
    <property type="match status" value="1"/>
</dbReference>
<dbReference type="Gene3D" id="3.40.50.300">
    <property type="entry name" value="P-loop containing nucleotide triphosphate hydrolases"/>
    <property type="match status" value="3"/>
</dbReference>
<sequence length="918" mass="104560">MPPAFNNFTTKAKDAIHRAHQLAMERNQNHVSPVHLFAGILLQEDNAVIPILERMGVDYILLLDILLENIEGFPVATTLSPTPQMYLTGEFAQTLESSIHLAKEMNDEFIGVEALFLAILESGGQQVEEIVKRFKIDKNVVKSLIIEFKSSNSQNIPQAKKNKWLIKFTRNLTELARQDKLDPVVGRDNEIMRLMEILSRRTKNNPILIGDAGTGKSAIVEGLANRIARQDVPESLKDKEIVLLDLGMLIAGTKFRGEFEERLKQIMKEIERSEGRIILFIDEIHTIVGAGAAEGGSDVANLLKPALARGEIKVIGATTLSEYQKHIEKDSALARRFQPIYVEEPSIEDTLAILRGLKEKYELFHGVRITDDALLAATNLSVRYITNRFLPDKAIDLIDEAASSMRISLENKPSDLEEAHRKILKLQIEKEALSKDLSASKTKNPELKSRIKQVDEEIANIKEGVKELEVRWSNEKNILEDIKSLRKKLDYLRVESENLEATGDLARIAEIKYSEVPKLTKDLNLKLDKLKKIQKNRRVLREEVTEEDIANVVARWTGIPLAKMLEEEQAKLRRMEEELSERVIGQKEAIEKISDAVRRSRVGIGDPNRPIGSFMFLGPTGVGKTELSKALAEFMFNDEKALIKVDMSEYMEKHSVSKLIGSPPGYVGYDESGHLTEAVRHRPYAVLLFDEIEKAHPEVFNILLQVLDEGRLRDSKGRYVNFKNTIIIMTSNIGSQYIQKMESYGFSAHAGDKEYDYLETKEKVMSSLKDFFRPEFLNRLDEIIIFDILKKDEIRKIVDLQISELGKRLKERELKLSVTDKARDFIAEESYDTHYGARPVKRYIQTNVLNELAKDLLDYDFSKTSISFENVVEVDLKEEKGKNSKEINKKISVEIKKIKKEKIVSPIQAENLKENKKK</sequence>
<keyword evidence="5" id="KW-0143">Chaperone</keyword>
<dbReference type="Pfam" id="PF10431">
    <property type="entry name" value="ClpB_D2-small"/>
    <property type="match status" value="1"/>
</dbReference>
<dbReference type="SMART" id="SM01086">
    <property type="entry name" value="ClpB_D2-small"/>
    <property type="match status" value="1"/>
</dbReference>
<evidence type="ECO:0000313" key="8">
    <source>
        <dbReference type="EMBL" id="MPL62347.1"/>
    </source>
</evidence>
<keyword evidence="3" id="KW-0547">Nucleotide-binding</keyword>
<dbReference type="Gene3D" id="1.10.8.60">
    <property type="match status" value="1"/>
</dbReference>
<gene>
    <name evidence="8" type="primary">clpB_4</name>
    <name evidence="8" type="ORF">SDC9_07965</name>
</gene>
<dbReference type="GO" id="GO:0005524">
    <property type="term" value="F:ATP binding"/>
    <property type="evidence" value="ECO:0007669"/>
    <property type="project" value="UniProtKB-KW"/>
</dbReference>
<dbReference type="Pfam" id="PF02861">
    <property type="entry name" value="Clp_N"/>
    <property type="match status" value="1"/>
</dbReference>
<dbReference type="EMBL" id="VSSQ01000017">
    <property type="protein sequence ID" value="MPL62347.1"/>
    <property type="molecule type" value="Genomic_DNA"/>
</dbReference>
<dbReference type="InterPro" id="IPR003959">
    <property type="entry name" value="ATPase_AAA_core"/>
</dbReference>
<dbReference type="InterPro" id="IPR036628">
    <property type="entry name" value="Clp_N_dom_sf"/>
</dbReference>
<dbReference type="InterPro" id="IPR050130">
    <property type="entry name" value="ClpA_ClpB"/>
</dbReference>
<dbReference type="GO" id="GO:0016887">
    <property type="term" value="F:ATP hydrolysis activity"/>
    <property type="evidence" value="ECO:0007669"/>
    <property type="project" value="InterPro"/>
</dbReference>
<dbReference type="InterPro" id="IPR001270">
    <property type="entry name" value="ClpA/B"/>
</dbReference>
<dbReference type="PANTHER" id="PTHR11638">
    <property type="entry name" value="ATP-DEPENDENT CLP PROTEASE"/>
    <property type="match status" value="1"/>
</dbReference>
<comment type="similarity">
    <text evidence="1">Belongs to the ClpA/ClpB family.</text>
</comment>
<dbReference type="PANTHER" id="PTHR11638:SF18">
    <property type="entry name" value="HEAT SHOCK PROTEIN 104"/>
    <property type="match status" value="1"/>
</dbReference>
<evidence type="ECO:0000256" key="4">
    <source>
        <dbReference type="ARBA" id="ARBA00022840"/>
    </source>
</evidence>
<keyword evidence="6" id="KW-0175">Coiled coil</keyword>
<dbReference type="InterPro" id="IPR027417">
    <property type="entry name" value="P-loop_NTPase"/>
</dbReference>
<proteinExistence type="inferred from homology"/>
<dbReference type="InterPro" id="IPR003593">
    <property type="entry name" value="AAA+_ATPase"/>
</dbReference>
<accession>A0A644T782</accession>
<evidence type="ECO:0000259" key="7">
    <source>
        <dbReference type="PROSITE" id="PS51903"/>
    </source>
</evidence>
<evidence type="ECO:0000256" key="3">
    <source>
        <dbReference type="ARBA" id="ARBA00022741"/>
    </source>
</evidence>
<feature type="domain" description="Clp R" evidence="7">
    <location>
        <begin position="5"/>
        <end position="151"/>
    </location>
</feature>
<dbReference type="FunFam" id="3.40.50.300:FF:000120">
    <property type="entry name" value="ATP-dependent chaperone ClpB"/>
    <property type="match status" value="1"/>
</dbReference>
<keyword evidence="2" id="KW-0677">Repeat</keyword>
<organism evidence="8">
    <name type="scientific">bioreactor metagenome</name>
    <dbReference type="NCBI Taxonomy" id="1076179"/>
    <lineage>
        <taxon>unclassified sequences</taxon>
        <taxon>metagenomes</taxon>
        <taxon>ecological metagenomes</taxon>
    </lineage>
</organism>
<evidence type="ECO:0000256" key="6">
    <source>
        <dbReference type="SAM" id="Coils"/>
    </source>
</evidence>
<dbReference type="Pfam" id="PF00004">
    <property type="entry name" value="AAA"/>
    <property type="match status" value="1"/>
</dbReference>
<dbReference type="InterPro" id="IPR019489">
    <property type="entry name" value="Clp_ATPase_C"/>
</dbReference>
<dbReference type="GO" id="GO:0005737">
    <property type="term" value="C:cytoplasm"/>
    <property type="evidence" value="ECO:0007669"/>
    <property type="project" value="TreeGrafter"/>
</dbReference>
<evidence type="ECO:0000256" key="2">
    <source>
        <dbReference type="ARBA" id="ARBA00022737"/>
    </source>
</evidence>
<dbReference type="FunFam" id="3.40.50.300:FF:000010">
    <property type="entry name" value="Chaperone clpB 1, putative"/>
    <property type="match status" value="1"/>
</dbReference>
<evidence type="ECO:0000256" key="5">
    <source>
        <dbReference type="ARBA" id="ARBA00023186"/>
    </source>
</evidence>
<dbReference type="AlphaFoldDB" id="A0A644T782"/>
<reference evidence="8" key="1">
    <citation type="submission" date="2019-08" db="EMBL/GenBank/DDBJ databases">
        <authorList>
            <person name="Kucharzyk K."/>
            <person name="Murdoch R.W."/>
            <person name="Higgins S."/>
            <person name="Loffler F."/>
        </authorList>
    </citation>
    <scope>NUCLEOTIDE SEQUENCE</scope>
</reference>
<dbReference type="InterPro" id="IPR004176">
    <property type="entry name" value="Clp_R_N"/>
</dbReference>
<dbReference type="PROSITE" id="PS51903">
    <property type="entry name" value="CLP_R"/>
    <property type="match status" value="1"/>
</dbReference>
<dbReference type="Gene3D" id="1.10.1780.10">
    <property type="entry name" value="Clp, N-terminal domain"/>
    <property type="match status" value="1"/>
</dbReference>
<dbReference type="SUPFAM" id="SSF52540">
    <property type="entry name" value="P-loop containing nucleoside triphosphate hydrolases"/>
    <property type="match status" value="2"/>
</dbReference>
<feature type="coiled-coil region" evidence="6">
    <location>
        <begin position="416"/>
        <end position="582"/>
    </location>
</feature>
<dbReference type="Pfam" id="PF07724">
    <property type="entry name" value="AAA_2"/>
    <property type="match status" value="1"/>
</dbReference>
<dbReference type="CDD" id="cd00009">
    <property type="entry name" value="AAA"/>
    <property type="match status" value="1"/>
</dbReference>
<dbReference type="GO" id="GO:0034605">
    <property type="term" value="P:cellular response to heat"/>
    <property type="evidence" value="ECO:0007669"/>
    <property type="project" value="TreeGrafter"/>
</dbReference>
<keyword evidence="4" id="KW-0067">ATP-binding</keyword>
<dbReference type="FunFam" id="3.40.50.300:FF:000025">
    <property type="entry name" value="ATP-dependent Clp protease subunit"/>
    <property type="match status" value="1"/>
</dbReference>